<accession>A0AAW0REC5</accession>
<dbReference type="AlphaFoldDB" id="A0AAW0REC5"/>
<proteinExistence type="predicted"/>
<feature type="compositionally biased region" description="Polar residues" evidence="1">
    <location>
        <begin position="122"/>
        <end position="136"/>
    </location>
</feature>
<feature type="compositionally biased region" description="Basic and acidic residues" evidence="1">
    <location>
        <begin position="10"/>
        <end position="20"/>
    </location>
</feature>
<reference evidence="2 3" key="1">
    <citation type="submission" date="2023-01" db="EMBL/GenBank/DDBJ databases">
        <title>Analysis of 21 Apiospora genomes using comparative genomics revels a genus with tremendous synthesis potential of carbohydrate active enzymes and secondary metabolites.</title>
        <authorList>
            <person name="Sorensen T."/>
        </authorList>
    </citation>
    <scope>NUCLEOTIDE SEQUENCE [LARGE SCALE GENOMIC DNA]</scope>
    <source>
        <strain evidence="2 3">CBS 117206</strain>
    </source>
</reference>
<dbReference type="EMBL" id="JAQQWP010000001">
    <property type="protein sequence ID" value="KAK8133148.1"/>
    <property type="molecule type" value="Genomic_DNA"/>
</dbReference>
<evidence type="ECO:0000256" key="1">
    <source>
        <dbReference type="SAM" id="MobiDB-lite"/>
    </source>
</evidence>
<organism evidence="2 3">
    <name type="scientific">Apiospora kogelbergensis</name>
    <dbReference type="NCBI Taxonomy" id="1337665"/>
    <lineage>
        <taxon>Eukaryota</taxon>
        <taxon>Fungi</taxon>
        <taxon>Dikarya</taxon>
        <taxon>Ascomycota</taxon>
        <taxon>Pezizomycotina</taxon>
        <taxon>Sordariomycetes</taxon>
        <taxon>Xylariomycetidae</taxon>
        <taxon>Amphisphaeriales</taxon>
        <taxon>Apiosporaceae</taxon>
        <taxon>Apiospora</taxon>
    </lineage>
</organism>
<keyword evidence="3" id="KW-1185">Reference proteome</keyword>
<sequence>METSPDNDDAAQHDTKDGVRAKSISAMTAKASIKAKISQRIDTSDSIDLPQPTHRQVPVYVERNHARAVNALPPPRYQPVVQKGTERQKQSRKKPRGIGDGNDDSGSDSDGREERKRGQGSSGQSLRRPISQSLPEATTVVPSDEALKTEEEQRIQTLKALHRFEDEWGDIMRHRPQKRAEGERLRKHLAQNEVQATSVASSTIPNIFSPLSGGIRPSLAKIRKQEKVRKQEKALEEYLDESLLSAISEDRLGDTNNSGISHEVATRLILKAERQVEKFLRLFPNPTVDCLLEETHSKTGNLTREICSQRWTFLRHRDFQFISLSYIKEITTELAIAKDSNSEEDLPLQAVLQRSREGEHLNPEYIEWVWSICEPFGLEAFLQSNECQKERIRERIDRFRDSMSAVHIRVAQEFFMVDKFTVGMALLKNGRASTVKIVSKEDLDQMGWRRSDGGDYWRHAIFNDHPDLIFRVNMDGEVLGLAKDL</sequence>
<protein>
    <submittedName>
        <fullName evidence="2">Uncharacterized protein</fullName>
    </submittedName>
</protein>
<gene>
    <name evidence="2" type="ORF">PG999_001321</name>
</gene>
<evidence type="ECO:0000313" key="3">
    <source>
        <dbReference type="Proteomes" id="UP001392437"/>
    </source>
</evidence>
<evidence type="ECO:0000313" key="2">
    <source>
        <dbReference type="EMBL" id="KAK8133148.1"/>
    </source>
</evidence>
<name>A0AAW0REC5_9PEZI</name>
<feature type="region of interest" description="Disordered" evidence="1">
    <location>
        <begin position="1"/>
        <end position="150"/>
    </location>
</feature>
<dbReference type="Proteomes" id="UP001392437">
    <property type="component" value="Unassembled WGS sequence"/>
</dbReference>
<comment type="caution">
    <text evidence="2">The sequence shown here is derived from an EMBL/GenBank/DDBJ whole genome shotgun (WGS) entry which is preliminary data.</text>
</comment>